<sequence length="65" mass="7579">MNKFKVIYYVVVTALLVSVLLLIGIDLGWFNPYQSNQFIWAYFVLIPVIEWIEKKVNNLASEKGE</sequence>
<feature type="transmembrane region" description="Helical" evidence="1">
    <location>
        <begin position="7"/>
        <end position="25"/>
    </location>
</feature>
<accession>A0A150NLP2</accession>
<comment type="caution">
    <text evidence="2">The sequence shown here is derived from an EMBL/GenBank/DDBJ whole genome shotgun (WGS) entry which is preliminary data.</text>
</comment>
<dbReference type="PATRIC" id="fig|28037.237.peg.645"/>
<keyword evidence="1" id="KW-1133">Transmembrane helix</keyword>
<reference evidence="2 3" key="1">
    <citation type="submission" date="2016-01" db="EMBL/GenBank/DDBJ databases">
        <title>Highly variable Streptococcus oralis are common among viridans streptococci isolated from primates.</title>
        <authorList>
            <person name="Denapaite D."/>
            <person name="Rieger M."/>
            <person name="Koendgen S."/>
            <person name="Brueckner R."/>
            <person name="Ochigava I."/>
            <person name="Kappeler P."/>
            <person name="Maetz-Rensing K."/>
            <person name="Leendertz F."/>
            <person name="Hakenbeck R."/>
        </authorList>
    </citation>
    <scope>NUCLEOTIDE SEQUENCE [LARGE SCALE GENOMIC DNA]</scope>
    <source>
        <strain evidence="2 3">10712</strain>
    </source>
</reference>
<keyword evidence="1" id="KW-0812">Transmembrane</keyword>
<keyword evidence="1" id="KW-0472">Membrane</keyword>
<protein>
    <submittedName>
        <fullName evidence="2">Uncharacterized protein</fullName>
    </submittedName>
</protein>
<dbReference type="Proteomes" id="UP000075618">
    <property type="component" value="Unassembled WGS sequence"/>
</dbReference>
<dbReference type="EMBL" id="LROT01000014">
    <property type="protein sequence ID" value="KYF34357.1"/>
    <property type="molecule type" value="Genomic_DNA"/>
</dbReference>
<proteinExistence type="predicted"/>
<evidence type="ECO:0000313" key="2">
    <source>
        <dbReference type="EMBL" id="KYF34357.1"/>
    </source>
</evidence>
<dbReference type="RefSeq" id="WP_084923600.1">
    <property type="nucleotide sequence ID" value="NZ_NCVC01000013.1"/>
</dbReference>
<name>A0A150NLP2_STRMT</name>
<evidence type="ECO:0000313" key="3">
    <source>
        <dbReference type="Proteomes" id="UP000075618"/>
    </source>
</evidence>
<organism evidence="2 3">
    <name type="scientific">Streptococcus mitis</name>
    <dbReference type="NCBI Taxonomy" id="28037"/>
    <lineage>
        <taxon>Bacteria</taxon>
        <taxon>Bacillati</taxon>
        <taxon>Bacillota</taxon>
        <taxon>Bacilli</taxon>
        <taxon>Lactobacillales</taxon>
        <taxon>Streptococcaceae</taxon>
        <taxon>Streptococcus</taxon>
        <taxon>Streptococcus mitis group</taxon>
    </lineage>
</organism>
<evidence type="ECO:0000256" key="1">
    <source>
        <dbReference type="SAM" id="Phobius"/>
    </source>
</evidence>
<dbReference type="AlphaFoldDB" id="A0A150NLP2"/>
<gene>
    <name evidence="2" type="ORF">SMI10712_00097</name>
</gene>